<comment type="caution">
    <text evidence="7">The sequence shown here is derived from an EMBL/GenBank/DDBJ whole genome shotgun (WGS) entry which is preliminary data.</text>
</comment>
<feature type="transmembrane region" description="Helical" evidence="5">
    <location>
        <begin position="189"/>
        <end position="208"/>
    </location>
</feature>
<feature type="transmembrane region" description="Helical" evidence="5">
    <location>
        <begin position="167"/>
        <end position="183"/>
    </location>
</feature>
<protein>
    <submittedName>
        <fullName evidence="7">O-antigen ligase family protein</fullName>
    </submittedName>
</protein>
<keyword evidence="8" id="KW-1185">Reference proteome</keyword>
<feature type="transmembrane region" description="Helical" evidence="5">
    <location>
        <begin position="120"/>
        <end position="136"/>
    </location>
</feature>
<evidence type="ECO:0000256" key="5">
    <source>
        <dbReference type="SAM" id="Phobius"/>
    </source>
</evidence>
<dbReference type="EMBL" id="JBHUOQ010000001">
    <property type="protein sequence ID" value="MFD2829928.1"/>
    <property type="molecule type" value="Genomic_DNA"/>
</dbReference>
<feature type="transmembrane region" description="Helical" evidence="5">
    <location>
        <begin position="74"/>
        <end position="91"/>
    </location>
</feature>
<feature type="transmembrane region" description="Helical" evidence="5">
    <location>
        <begin position="97"/>
        <end position="113"/>
    </location>
</feature>
<gene>
    <name evidence="7" type="ORF">ACFSX4_05555</name>
</gene>
<feature type="transmembrane region" description="Helical" evidence="5">
    <location>
        <begin position="142"/>
        <end position="160"/>
    </location>
</feature>
<feature type="transmembrane region" description="Helical" evidence="5">
    <location>
        <begin position="350"/>
        <end position="369"/>
    </location>
</feature>
<evidence type="ECO:0000313" key="8">
    <source>
        <dbReference type="Proteomes" id="UP001597519"/>
    </source>
</evidence>
<dbReference type="Proteomes" id="UP001597519">
    <property type="component" value="Unassembled WGS sequence"/>
</dbReference>
<name>A0ABW5WV92_9STAP</name>
<feature type="transmembrane region" description="Helical" evidence="5">
    <location>
        <begin position="297"/>
        <end position="318"/>
    </location>
</feature>
<keyword evidence="4 5" id="KW-0472">Membrane</keyword>
<proteinExistence type="predicted"/>
<evidence type="ECO:0000256" key="1">
    <source>
        <dbReference type="ARBA" id="ARBA00004141"/>
    </source>
</evidence>
<keyword evidence="2 5" id="KW-0812">Transmembrane</keyword>
<evidence type="ECO:0000259" key="6">
    <source>
        <dbReference type="Pfam" id="PF04932"/>
    </source>
</evidence>
<evidence type="ECO:0000256" key="3">
    <source>
        <dbReference type="ARBA" id="ARBA00022989"/>
    </source>
</evidence>
<feature type="transmembrane region" description="Helical" evidence="5">
    <location>
        <begin position="45"/>
        <end position="62"/>
    </location>
</feature>
<keyword evidence="7" id="KW-0436">Ligase</keyword>
<keyword evidence="3 5" id="KW-1133">Transmembrane helix</keyword>
<dbReference type="GO" id="GO:0016874">
    <property type="term" value="F:ligase activity"/>
    <property type="evidence" value="ECO:0007669"/>
    <property type="project" value="UniProtKB-KW"/>
</dbReference>
<reference evidence="8" key="1">
    <citation type="journal article" date="2019" name="Int. J. Syst. Evol. Microbiol.">
        <title>The Global Catalogue of Microorganisms (GCM) 10K type strain sequencing project: providing services to taxonomists for standard genome sequencing and annotation.</title>
        <authorList>
            <consortium name="The Broad Institute Genomics Platform"/>
            <consortium name="The Broad Institute Genome Sequencing Center for Infectious Disease"/>
            <person name="Wu L."/>
            <person name="Ma J."/>
        </authorList>
    </citation>
    <scope>NUCLEOTIDE SEQUENCE [LARGE SCALE GENOMIC DNA]</scope>
    <source>
        <strain evidence="8">KCTC 33575</strain>
    </source>
</reference>
<accession>A0ABW5WV92</accession>
<organism evidence="7 8">
    <name type="scientific">Corticicoccus populi</name>
    <dbReference type="NCBI Taxonomy" id="1812821"/>
    <lineage>
        <taxon>Bacteria</taxon>
        <taxon>Bacillati</taxon>
        <taxon>Bacillota</taxon>
        <taxon>Bacilli</taxon>
        <taxon>Bacillales</taxon>
        <taxon>Staphylococcaceae</taxon>
        <taxon>Corticicoccus</taxon>
    </lineage>
</organism>
<dbReference type="InterPro" id="IPR007016">
    <property type="entry name" value="O-antigen_ligase-rel_domated"/>
</dbReference>
<feature type="domain" description="O-antigen ligase-related" evidence="6">
    <location>
        <begin position="175"/>
        <end position="306"/>
    </location>
</feature>
<evidence type="ECO:0000313" key="7">
    <source>
        <dbReference type="EMBL" id="MFD2829928.1"/>
    </source>
</evidence>
<feature type="transmembrane region" description="Helical" evidence="5">
    <location>
        <begin position="12"/>
        <end position="33"/>
    </location>
</feature>
<dbReference type="Pfam" id="PF04932">
    <property type="entry name" value="Wzy_C"/>
    <property type="match status" value="1"/>
</dbReference>
<sequence length="371" mass="42105">MPESKILKIFISYEGIIFTLMFFVMFSLTNLIMIDFSGIREVVTSQNPLIIIILSIITAYLLNHSKIVFSKHKNIFLCIWGLYVLSIIISMFVNQNILIDEIIILLMVSFVMLFQLPRQLLFFIIMGALFSLPWLLLSEITLNESGATAVLVITAGLMMIPKTNRAVLLYLLPASALLLTVTTSRTSLIMYAVIMLIYLCYINLFVIDRKKGTRYLAAAAAVLVSITVIFIKPLYQFFTVESITADGIDLNELTSTRFNVWLEVVRESSLFGHGLSYLDFSMLPHAHNIFIDTLGRYGIITTVLFMIVILSASIIGFIVHTTPVIGIYMLGFIMIGLTEYNYLFLFDYCAPIIILFVFISYSLTVFSKYKF</sequence>
<evidence type="ECO:0000256" key="2">
    <source>
        <dbReference type="ARBA" id="ARBA00022692"/>
    </source>
</evidence>
<feature type="transmembrane region" description="Helical" evidence="5">
    <location>
        <begin position="215"/>
        <end position="235"/>
    </location>
</feature>
<evidence type="ECO:0000256" key="4">
    <source>
        <dbReference type="ARBA" id="ARBA00023136"/>
    </source>
</evidence>
<dbReference type="RefSeq" id="WP_377772373.1">
    <property type="nucleotide sequence ID" value="NZ_JBHUOQ010000001.1"/>
</dbReference>
<feature type="transmembrane region" description="Helical" evidence="5">
    <location>
        <begin position="325"/>
        <end position="344"/>
    </location>
</feature>
<comment type="subcellular location">
    <subcellularLocation>
        <location evidence="1">Membrane</location>
        <topology evidence="1">Multi-pass membrane protein</topology>
    </subcellularLocation>
</comment>